<accession>A0A3B1C7N3</accession>
<dbReference type="EMBL" id="UOGD01000118">
    <property type="protein sequence ID" value="VAX18880.1"/>
    <property type="molecule type" value="Genomic_DNA"/>
</dbReference>
<reference evidence="1" key="1">
    <citation type="submission" date="2018-06" db="EMBL/GenBank/DDBJ databases">
        <authorList>
            <person name="Zhirakovskaya E."/>
        </authorList>
    </citation>
    <scope>NUCLEOTIDE SEQUENCE</scope>
</reference>
<sequence length="143" mass="17328">MKLSDEQIKSIAEELECGMKVYVHIETKEMKTILDFNDNFYMDEEEWAEEIKEIEENYDKYVQFEKMDSRESFRVMDEFIETVKDEKLKMKLELGLSLSKPFRNFKDIIDSAGEYREKWFEFKSMKYVEYVKEQLAFLNNAGE</sequence>
<proteinExistence type="predicted"/>
<organism evidence="1">
    <name type="scientific">hydrothermal vent metagenome</name>
    <dbReference type="NCBI Taxonomy" id="652676"/>
    <lineage>
        <taxon>unclassified sequences</taxon>
        <taxon>metagenomes</taxon>
        <taxon>ecological metagenomes</taxon>
    </lineage>
</organism>
<dbReference type="InterPro" id="IPR005361">
    <property type="entry name" value="UPF0158"/>
</dbReference>
<dbReference type="Pfam" id="PF03682">
    <property type="entry name" value="UPF0158"/>
    <property type="match status" value="1"/>
</dbReference>
<name>A0A3B1C7N3_9ZZZZ</name>
<gene>
    <name evidence="1" type="ORF">MNBD_IGNAVI01-754</name>
</gene>
<dbReference type="AlphaFoldDB" id="A0A3B1C7N3"/>
<evidence type="ECO:0000313" key="1">
    <source>
        <dbReference type="EMBL" id="VAX18880.1"/>
    </source>
</evidence>
<protein>
    <submittedName>
        <fullName evidence="1">Uncharacterized protein</fullName>
    </submittedName>
</protein>